<organism evidence="1 2">
    <name type="scientific">Clitoria ternatea</name>
    <name type="common">Butterfly pea</name>
    <dbReference type="NCBI Taxonomy" id="43366"/>
    <lineage>
        <taxon>Eukaryota</taxon>
        <taxon>Viridiplantae</taxon>
        <taxon>Streptophyta</taxon>
        <taxon>Embryophyta</taxon>
        <taxon>Tracheophyta</taxon>
        <taxon>Spermatophyta</taxon>
        <taxon>Magnoliopsida</taxon>
        <taxon>eudicotyledons</taxon>
        <taxon>Gunneridae</taxon>
        <taxon>Pentapetalae</taxon>
        <taxon>rosids</taxon>
        <taxon>fabids</taxon>
        <taxon>Fabales</taxon>
        <taxon>Fabaceae</taxon>
        <taxon>Papilionoideae</taxon>
        <taxon>50 kb inversion clade</taxon>
        <taxon>NPAAA clade</taxon>
        <taxon>indigoferoid/millettioid clade</taxon>
        <taxon>Phaseoleae</taxon>
        <taxon>Clitoria</taxon>
    </lineage>
</organism>
<comment type="caution">
    <text evidence="1">The sequence shown here is derived from an EMBL/GenBank/DDBJ whole genome shotgun (WGS) entry which is preliminary data.</text>
</comment>
<keyword evidence="2" id="KW-1185">Reference proteome</keyword>
<evidence type="ECO:0000313" key="2">
    <source>
        <dbReference type="Proteomes" id="UP001359559"/>
    </source>
</evidence>
<dbReference type="Proteomes" id="UP001359559">
    <property type="component" value="Unassembled WGS sequence"/>
</dbReference>
<sequence>MHTLILYERQWIRDFSRHNWCHKWQISINKVQLKIVFLSPSLQIQFCFNYFSQWLCRLERNRREYLEIFIHRPLYTPYCFRDLAFL</sequence>
<accession>A0AAN9IJ41</accession>
<gene>
    <name evidence="1" type="ORF">RJT34_25801</name>
</gene>
<reference evidence="1 2" key="1">
    <citation type="submission" date="2024-01" db="EMBL/GenBank/DDBJ databases">
        <title>The genomes of 5 underutilized Papilionoideae crops provide insights into root nodulation and disease resistance.</title>
        <authorList>
            <person name="Yuan L."/>
        </authorList>
    </citation>
    <scope>NUCLEOTIDE SEQUENCE [LARGE SCALE GENOMIC DNA]</scope>
    <source>
        <strain evidence="1">LY-2023</strain>
        <tissue evidence="1">Leaf</tissue>
    </source>
</reference>
<evidence type="ECO:0000313" key="1">
    <source>
        <dbReference type="EMBL" id="KAK7280734.1"/>
    </source>
</evidence>
<name>A0AAN9IJ41_CLITE</name>
<dbReference type="AlphaFoldDB" id="A0AAN9IJ41"/>
<proteinExistence type="predicted"/>
<protein>
    <submittedName>
        <fullName evidence="1">Uncharacterized protein</fullName>
    </submittedName>
</protein>
<dbReference type="EMBL" id="JAYKXN010000006">
    <property type="protein sequence ID" value="KAK7280734.1"/>
    <property type="molecule type" value="Genomic_DNA"/>
</dbReference>